<dbReference type="EMBL" id="OU892277">
    <property type="protein sequence ID" value="CAG9759857.1"/>
    <property type="molecule type" value="Genomic_DNA"/>
</dbReference>
<dbReference type="AlphaFoldDB" id="A0A9N9QJ64"/>
<proteinExistence type="predicted"/>
<organism evidence="1 2">
    <name type="scientific">Ceutorhynchus assimilis</name>
    <name type="common">cabbage seed weevil</name>
    <dbReference type="NCBI Taxonomy" id="467358"/>
    <lineage>
        <taxon>Eukaryota</taxon>
        <taxon>Metazoa</taxon>
        <taxon>Ecdysozoa</taxon>
        <taxon>Arthropoda</taxon>
        <taxon>Hexapoda</taxon>
        <taxon>Insecta</taxon>
        <taxon>Pterygota</taxon>
        <taxon>Neoptera</taxon>
        <taxon>Endopterygota</taxon>
        <taxon>Coleoptera</taxon>
        <taxon>Polyphaga</taxon>
        <taxon>Cucujiformia</taxon>
        <taxon>Curculionidae</taxon>
        <taxon>Ceutorhynchinae</taxon>
        <taxon>Ceutorhynchus</taxon>
    </lineage>
</organism>
<evidence type="ECO:0000313" key="1">
    <source>
        <dbReference type="EMBL" id="CAG9759857.1"/>
    </source>
</evidence>
<sequence length="89" mass="10480">MSEHKRSIRPANILNTNNKTALAEHFEVEQHAFDFDNVAILGKQINYKKRLLNEMIEIRKHPYNINKKQDVEGLSMVYHNLLKTIQHPT</sequence>
<dbReference type="Proteomes" id="UP001152799">
    <property type="component" value="Chromosome 1"/>
</dbReference>
<evidence type="ECO:0000313" key="2">
    <source>
        <dbReference type="Proteomes" id="UP001152799"/>
    </source>
</evidence>
<gene>
    <name evidence="1" type="ORF">CEUTPL_LOCUS598</name>
</gene>
<name>A0A9N9QJ64_9CUCU</name>
<reference evidence="1" key="1">
    <citation type="submission" date="2022-01" db="EMBL/GenBank/DDBJ databases">
        <authorList>
            <person name="King R."/>
        </authorList>
    </citation>
    <scope>NUCLEOTIDE SEQUENCE</scope>
</reference>
<protein>
    <submittedName>
        <fullName evidence="1">Uncharacterized protein</fullName>
    </submittedName>
</protein>
<dbReference type="OrthoDB" id="6752697at2759"/>
<keyword evidence="2" id="KW-1185">Reference proteome</keyword>
<accession>A0A9N9QJ64</accession>